<evidence type="ECO:0000256" key="7">
    <source>
        <dbReference type="ARBA" id="ARBA00022777"/>
    </source>
</evidence>
<dbReference type="EMBL" id="CP045121">
    <property type="protein sequence ID" value="QIN78363.1"/>
    <property type="molecule type" value="Genomic_DNA"/>
</dbReference>
<keyword evidence="17" id="KW-1185">Reference proteome</keyword>
<protein>
    <recommendedName>
        <fullName evidence="11">Sensor-like histidine kinase SenX3</fullName>
        <ecNumber evidence="3">2.7.13.3</ecNumber>
    </recommendedName>
</protein>
<sequence>MPLTCRRRLGGARVQFIEMNFKFRVWMPLAAVLIVLLSVATVLLYVLPAAGARLGGYVEDRTFARAAAAASAVSRAEASDVRRELELAAETSGGEMLIVDRQGRVVARAGENVISPSGELLRSAADGERINETMGDQRVAVAPLIREGNLDGGLVFAPGEAEDVVYRLFLRSGVEAAAVASVLGGGLALLLATLLGRRVERIALGARAMGGGDLSQRIEPGPNDELGELAGTLNVMAERLENSFLRLKEGGATLNAILDNLSEGVLATDPEGRVVFANSVARRMLDLGDGEGPLGKTPNPWKDFDLRRAVTRCANRESCSEARVRDGDTFLQVKLERLPGFGGGGGVLVVIRDLSEGRRLEANQQRFLANAAHELKTPITTILGAAELLLTEDDDDPEVRRRFLAHIHSEAERMRRLSETLLRLARTGYDLQEPDLRTLDLDGVAREAGERMQPLAESAGLALSVRGRGGHVRADHEWLEQALLVVLNNAVQHSARGGEVRVRIEAEAVTVEDDGSGIGEEDLEMVFERFYRGRRDPEKDGAGGSFGLGLPICKELVERMGGTISLRSEEGVGTEVRIELPEARKLPQESMVREGLE</sequence>
<reference evidence="16 17" key="1">
    <citation type="submission" date="2019-10" db="EMBL/GenBank/DDBJ databases">
        <title>Rubrobacter sp nov SCSIO 52915 isolated from a deep-sea sediment in the South China Sea.</title>
        <authorList>
            <person name="Chen R.W."/>
        </authorList>
    </citation>
    <scope>NUCLEOTIDE SEQUENCE [LARGE SCALE GENOMIC DNA]</scope>
    <source>
        <strain evidence="16 17">SCSIO 52915</strain>
    </source>
</reference>
<dbReference type="Gene3D" id="6.10.340.10">
    <property type="match status" value="1"/>
</dbReference>
<dbReference type="SUPFAM" id="SSF158472">
    <property type="entry name" value="HAMP domain-like"/>
    <property type="match status" value="1"/>
</dbReference>
<evidence type="ECO:0000256" key="2">
    <source>
        <dbReference type="ARBA" id="ARBA00004236"/>
    </source>
</evidence>
<dbReference type="SUPFAM" id="SSF55785">
    <property type="entry name" value="PYP-like sensor domain (PAS domain)"/>
    <property type="match status" value="1"/>
</dbReference>
<dbReference type="Pfam" id="PF02518">
    <property type="entry name" value="HATPase_c"/>
    <property type="match status" value="1"/>
</dbReference>
<dbReference type="SMART" id="SM00388">
    <property type="entry name" value="HisKA"/>
    <property type="match status" value="1"/>
</dbReference>
<comment type="catalytic activity">
    <reaction evidence="1">
        <text>ATP + protein L-histidine = ADP + protein N-phospho-L-histidine.</text>
        <dbReference type="EC" id="2.7.13.3"/>
    </reaction>
</comment>
<feature type="domain" description="PAS" evidence="14">
    <location>
        <begin position="250"/>
        <end position="291"/>
    </location>
</feature>
<feature type="domain" description="HAMP" evidence="15">
    <location>
        <begin position="193"/>
        <end position="245"/>
    </location>
</feature>
<evidence type="ECO:0000313" key="16">
    <source>
        <dbReference type="EMBL" id="QIN78363.1"/>
    </source>
</evidence>
<dbReference type="Gene3D" id="1.10.287.130">
    <property type="match status" value="1"/>
</dbReference>
<evidence type="ECO:0000256" key="11">
    <source>
        <dbReference type="ARBA" id="ARBA00039401"/>
    </source>
</evidence>
<dbReference type="CDD" id="cd00082">
    <property type="entry name" value="HisKA"/>
    <property type="match status" value="1"/>
</dbReference>
<dbReference type="PANTHER" id="PTHR42878">
    <property type="entry name" value="TWO-COMPONENT HISTIDINE KINASE"/>
    <property type="match status" value="1"/>
</dbReference>
<dbReference type="CDD" id="cd06225">
    <property type="entry name" value="HAMP"/>
    <property type="match status" value="1"/>
</dbReference>
<dbReference type="GO" id="GO:0007234">
    <property type="term" value="P:osmosensory signaling via phosphorelay pathway"/>
    <property type="evidence" value="ECO:0007669"/>
    <property type="project" value="TreeGrafter"/>
</dbReference>
<evidence type="ECO:0000256" key="10">
    <source>
        <dbReference type="ARBA" id="ARBA00023136"/>
    </source>
</evidence>
<keyword evidence="6 12" id="KW-0812">Transmembrane</keyword>
<dbReference type="Pfam" id="PF00672">
    <property type="entry name" value="HAMP"/>
    <property type="match status" value="1"/>
</dbReference>
<dbReference type="InterPro" id="IPR050351">
    <property type="entry name" value="BphY/WalK/GraS-like"/>
</dbReference>
<dbReference type="Gene3D" id="3.30.565.10">
    <property type="entry name" value="Histidine kinase-like ATPase, C-terminal domain"/>
    <property type="match status" value="1"/>
</dbReference>
<accession>A0A6G8PW00</accession>
<evidence type="ECO:0000256" key="8">
    <source>
        <dbReference type="ARBA" id="ARBA00022989"/>
    </source>
</evidence>
<dbReference type="Proteomes" id="UP000502706">
    <property type="component" value="Chromosome"/>
</dbReference>
<organism evidence="16 17">
    <name type="scientific">Rubrobacter marinus</name>
    <dbReference type="NCBI Taxonomy" id="2653852"/>
    <lineage>
        <taxon>Bacteria</taxon>
        <taxon>Bacillati</taxon>
        <taxon>Actinomycetota</taxon>
        <taxon>Rubrobacteria</taxon>
        <taxon>Rubrobacterales</taxon>
        <taxon>Rubrobacteraceae</taxon>
        <taxon>Rubrobacter</taxon>
    </lineage>
</organism>
<dbReference type="SMART" id="SM00304">
    <property type="entry name" value="HAMP"/>
    <property type="match status" value="1"/>
</dbReference>
<evidence type="ECO:0000259" key="15">
    <source>
        <dbReference type="PROSITE" id="PS50885"/>
    </source>
</evidence>
<keyword evidence="7" id="KW-0418">Kinase</keyword>
<keyword evidence="10 12" id="KW-0472">Membrane</keyword>
<evidence type="ECO:0000256" key="9">
    <source>
        <dbReference type="ARBA" id="ARBA00023012"/>
    </source>
</evidence>
<keyword evidence="4" id="KW-0597">Phosphoprotein</keyword>
<dbReference type="GO" id="GO:0000155">
    <property type="term" value="F:phosphorelay sensor kinase activity"/>
    <property type="evidence" value="ECO:0007669"/>
    <property type="project" value="InterPro"/>
</dbReference>
<dbReference type="InterPro" id="IPR013767">
    <property type="entry name" value="PAS_fold"/>
</dbReference>
<evidence type="ECO:0000256" key="5">
    <source>
        <dbReference type="ARBA" id="ARBA00022679"/>
    </source>
</evidence>
<evidence type="ECO:0000259" key="13">
    <source>
        <dbReference type="PROSITE" id="PS50109"/>
    </source>
</evidence>
<dbReference type="Pfam" id="PF00989">
    <property type="entry name" value="PAS"/>
    <property type="match status" value="1"/>
</dbReference>
<dbReference type="PRINTS" id="PR00344">
    <property type="entry name" value="BCTRLSENSOR"/>
</dbReference>
<evidence type="ECO:0000256" key="4">
    <source>
        <dbReference type="ARBA" id="ARBA00022553"/>
    </source>
</evidence>
<dbReference type="GO" id="GO:0005886">
    <property type="term" value="C:plasma membrane"/>
    <property type="evidence" value="ECO:0007669"/>
    <property type="project" value="UniProtKB-SubCell"/>
</dbReference>
<dbReference type="InterPro" id="IPR005467">
    <property type="entry name" value="His_kinase_dom"/>
</dbReference>
<dbReference type="PROSITE" id="PS50885">
    <property type="entry name" value="HAMP"/>
    <property type="match status" value="1"/>
</dbReference>
<dbReference type="InterPro" id="IPR036097">
    <property type="entry name" value="HisK_dim/P_sf"/>
</dbReference>
<dbReference type="InterPro" id="IPR003660">
    <property type="entry name" value="HAMP_dom"/>
</dbReference>
<dbReference type="AlphaFoldDB" id="A0A6G8PW00"/>
<evidence type="ECO:0000259" key="14">
    <source>
        <dbReference type="PROSITE" id="PS50112"/>
    </source>
</evidence>
<dbReference type="SUPFAM" id="SSF47384">
    <property type="entry name" value="Homodimeric domain of signal transducing histidine kinase"/>
    <property type="match status" value="1"/>
</dbReference>
<evidence type="ECO:0000256" key="6">
    <source>
        <dbReference type="ARBA" id="ARBA00022692"/>
    </source>
</evidence>
<name>A0A6G8PW00_9ACTN</name>
<dbReference type="KEGG" id="rmar:GBA65_07320"/>
<dbReference type="SUPFAM" id="SSF55874">
    <property type="entry name" value="ATPase domain of HSP90 chaperone/DNA topoisomerase II/histidine kinase"/>
    <property type="match status" value="1"/>
</dbReference>
<dbReference type="InterPro" id="IPR004358">
    <property type="entry name" value="Sig_transdc_His_kin-like_C"/>
</dbReference>
<dbReference type="InterPro" id="IPR003594">
    <property type="entry name" value="HATPase_dom"/>
</dbReference>
<dbReference type="GO" id="GO:0006355">
    <property type="term" value="P:regulation of DNA-templated transcription"/>
    <property type="evidence" value="ECO:0007669"/>
    <property type="project" value="InterPro"/>
</dbReference>
<dbReference type="PROSITE" id="PS50109">
    <property type="entry name" value="HIS_KIN"/>
    <property type="match status" value="1"/>
</dbReference>
<evidence type="ECO:0000256" key="12">
    <source>
        <dbReference type="SAM" id="Phobius"/>
    </source>
</evidence>
<dbReference type="FunFam" id="1.10.287.130:FF:000001">
    <property type="entry name" value="Two-component sensor histidine kinase"/>
    <property type="match status" value="1"/>
</dbReference>
<evidence type="ECO:0000313" key="17">
    <source>
        <dbReference type="Proteomes" id="UP000502706"/>
    </source>
</evidence>
<keyword evidence="8 12" id="KW-1133">Transmembrane helix</keyword>
<dbReference type="CDD" id="cd00075">
    <property type="entry name" value="HATPase"/>
    <property type="match status" value="1"/>
</dbReference>
<keyword evidence="9" id="KW-0902">Two-component regulatory system</keyword>
<dbReference type="Gene3D" id="3.30.450.20">
    <property type="entry name" value="PAS domain"/>
    <property type="match status" value="1"/>
</dbReference>
<feature type="transmembrane region" description="Helical" evidence="12">
    <location>
        <begin position="25"/>
        <end position="47"/>
    </location>
</feature>
<dbReference type="InterPro" id="IPR000014">
    <property type="entry name" value="PAS"/>
</dbReference>
<dbReference type="PROSITE" id="PS50112">
    <property type="entry name" value="PAS"/>
    <property type="match status" value="1"/>
</dbReference>
<dbReference type="InterPro" id="IPR036890">
    <property type="entry name" value="HATPase_C_sf"/>
</dbReference>
<dbReference type="GO" id="GO:0030295">
    <property type="term" value="F:protein kinase activator activity"/>
    <property type="evidence" value="ECO:0007669"/>
    <property type="project" value="TreeGrafter"/>
</dbReference>
<dbReference type="GO" id="GO:0000156">
    <property type="term" value="F:phosphorelay response regulator activity"/>
    <property type="evidence" value="ECO:0007669"/>
    <property type="project" value="TreeGrafter"/>
</dbReference>
<evidence type="ECO:0000256" key="1">
    <source>
        <dbReference type="ARBA" id="ARBA00000085"/>
    </source>
</evidence>
<keyword evidence="5" id="KW-0808">Transferase</keyword>
<gene>
    <name evidence="16" type="ORF">GBA65_07320</name>
</gene>
<dbReference type="SMART" id="SM00387">
    <property type="entry name" value="HATPase_c"/>
    <property type="match status" value="1"/>
</dbReference>
<dbReference type="Pfam" id="PF00512">
    <property type="entry name" value="HisKA"/>
    <property type="match status" value="1"/>
</dbReference>
<dbReference type="EC" id="2.7.13.3" evidence="3"/>
<dbReference type="PANTHER" id="PTHR42878:SF12">
    <property type="entry name" value="SENSOR HISTIDINE KINASE YCBM"/>
    <property type="match status" value="1"/>
</dbReference>
<dbReference type="InterPro" id="IPR003661">
    <property type="entry name" value="HisK_dim/P_dom"/>
</dbReference>
<comment type="subcellular location">
    <subcellularLocation>
        <location evidence="2">Cell membrane</location>
    </subcellularLocation>
</comment>
<evidence type="ECO:0000256" key="3">
    <source>
        <dbReference type="ARBA" id="ARBA00012438"/>
    </source>
</evidence>
<dbReference type="InterPro" id="IPR035965">
    <property type="entry name" value="PAS-like_dom_sf"/>
</dbReference>
<proteinExistence type="predicted"/>
<feature type="domain" description="Histidine kinase" evidence="13">
    <location>
        <begin position="370"/>
        <end position="584"/>
    </location>
</feature>